<dbReference type="GO" id="GO:0030145">
    <property type="term" value="F:manganese ion binding"/>
    <property type="evidence" value="ECO:0007669"/>
    <property type="project" value="UniProtKB-UniRule"/>
</dbReference>
<keyword evidence="2 6" id="KW-0479">Metal-binding</keyword>
<dbReference type="Pfam" id="PF06134">
    <property type="entry name" value="RhaA"/>
    <property type="match status" value="1"/>
</dbReference>
<comment type="similarity">
    <text evidence="6">Belongs to the rhamnose isomerase family.</text>
</comment>
<evidence type="ECO:0000256" key="5">
    <source>
        <dbReference type="ARBA" id="ARBA00023308"/>
    </source>
</evidence>
<comment type="catalytic activity">
    <reaction evidence="6">
        <text>L-rhamnopyranose = L-rhamnulose</text>
        <dbReference type="Rhea" id="RHEA:23160"/>
        <dbReference type="ChEBI" id="CHEBI:17897"/>
        <dbReference type="ChEBI" id="CHEBI:62346"/>
        <dbReference type="EC" id="5.3.1.14"/>
    </reaction>
</comment>
<comment type="function">
    <text evidence="6">Catalyzes the interconversion of L-rhamnose and L-rhamnulose.</text>
</comment>
<dbReference type="Proteomes" id="UP000422108">
    <property type="component" value="Chromosome"/>
</dbReference>
<keyword evidence="4 6" id="KW-0413">Isomerase</keyword>
<evidence type="ECO:0000256" key="4">
    <source>
        <dbReference type="ARBA" id="ARBA00023235"/>
    </source>
</evidence>
<name>A0A5K8AJD4_9BACT</name>
<reference evidence="8 9" key="1">
    <citation type="submission" date="2019-11" db="EMBL/GenBank/DDBJ databases">
        <title>Comparative genomics of hydrocarbon-degrading Desulfosarcina strains.</title>
        <authorList>
            <person name="Watanabe M."/>
            <person name="Kojima H."/>
            <person name="Fukui M."/>
        </authorList>
    </citation>
    <scope>NUCLEOTIDE SEQUENCE [LARGE SCALE GENOMIC DNA]</scope>
    <source>
        <strain evidence="9">oXyS1</strain>
    </source>
</reference>
<sequence>MSRFETAKAMYQEYGVDVEAALQTLEKVKISMHCWQGDDVSGFENSGELSGGIAATGNYPGKARTAEELFADMDVAFSLIPGKHKVNVHACYATDGKADRNALEPKHFQSWVQYARERGLGLDFNPTFFSHPKAADSLTLSHPDAAIRSFWVEHGKACRRIAAHFGKELGQLCLNNVWIPDGYKDVPADRFGPRERLRNSLDAIFAEKFNPEHIVDSVESKVFGIGLESYTVGSHEFYLSYAAQNGVLCLLDSGHFHPTEVISDKIPTMLLFFDKLALHVTRPVRWDSDHVVRFDNELQEIAKEIVRCNALDRVLIGLDFFDASINRVSAWVVGMRNMQKALLYALLMPHAKLAGLQTRGAFTELMAIQEELKLYPFGDIWDRFCEMHNVPVRCQWFNRIRDYEQTVQSKRK</sequence>
<comment type="subcellular location">
    <subcellularLocation>
        <location evidence="6">Cytoplasm</location>
    </subcellularLocation>
</comment>
<proteinExistence type="inferred from homology"/>
<evidence type="ECO:0000256" key="2">
    <source>
        <dbReference type="ARBA" id="ARBA00022723"/>
    </source>
</evidence>
<organism evidence="8 9">
    <name type="scientific">Desulfosarcina ovata subsp. ovata</name>
    <dbReference type="NCBI Taxonomy" id="2752305"/>
    <lineage>
        <taxon>Bacteria</taxon>
        <taxon>Pseudomonadati</taxon>
        <taxon>Thermodesulfobacteriota</taxon>
        <taxon>Desulfobacteria</taxon>
        <taxon>Desulfobacterales</taxon>
        <taxon>Desulfosarcinaceae</taxon>
        <taxon>Desulfosarcina</taxon>
    </lineage>
</organism>
<dbReference type="GO" id="GO:0019324">
    <property type="term" value="P:L-lyxose metabolic process"/>
    <property type="evidence" value="ECO:0007669"/>
    <property type="project" value="TreeGrafter"/>
</dbReference>
<dbReference type="HAMAP" id="MF_00541">
    <property type="entry name" value="RhaA"/>
    <property type="match status" value="1"/>
</dbReference>
<evidence type="ECO:0000256" key="6">
    <source>
        <dbReference type="HAMAP-Rule" id="MF_00541"/>
    </source>
</evidence>
<dbReference type="GO" id="GO:0008740">
    <property type="term" value="F:L-rhamnose isomerase activity"/>
    <property type="evidence" value="ECO:0007669"/>
    <property type="project" value="UniProtKB-UniRule"/>
</dbReference>
<evidence type="ECO:0000313" key="9">
    <source>
        <dbReference type="Proteomes" id="UP000422108"/>
    </source>
</evidence>
<feature type="binding site" evidence="6">
    <location>
        <position position="287"/>
    </location>
    <ligand>
        <name>Mn(2+)</name>
        <dbReference type="ChEBI" id="CHEBI:29035"/>
    </ligand>
</feature>
<evidence type="ECO:0000256" key="7">
    <source>
        <dbReference type="NCBIfam" id="TIGR01748"/>
    </source>
</evidence>
<dbReference type="NCBIfam" id="TIGR01748">
    <property type="entry name" value="rhaA"/>
    <property type="match status" value="1"/>
</dbReference>
<keyword evidence="9" id="KW-1185">Reference proteome</keyword>
<feature type="binding site" evidence="6">
    <location>
        <position position="289"/>
    </location>
    <ligand>
        <name>Mn(2+)</name>
        <dbReference type="ChEBI" id="CHEBI:29035"/>
    </ligand>
</feature>
<dbReference type="InterPro" id="IPR050337">
    <property type="entry name" value="L-rhamnose_isomerase"/>
</dbReference>
<keyword evidence="1 6" id="KW-0963">Cytoplasm</keyword>
<accession>A0A5K8AJD4</accession>
<evidence type="ECO:0000256" key="3">
    <source>
        <dbReference type="ARBA" id="ARBA00023211"/>
    </source>
</evidence>
<comment type="cofactor">
    <cofactor evidence="6">
        <name>Mn(2+)</name>
        <dbReference type="ChEBI" id="CHEBI:29035"/>
    </cofactor>
    <text evidence="6">Binds 1 Mn(2+) ion per subunit.</text>
</comment>
<dbReference type="InterPro" id="IPR036237">
    <property type="entry name" value="Xyl_isomerase-like_sf"/>
</dbReference>
<comment type="pathway">
    <text evidence="6">Carbohydrate degradation; L-rhamnose degradation; glycerone phosphate from L-rhamnose: step 1/3.</text>
</comment>
<dbReference type="RefSeq" id="WP_155313338.1">
    <property type="nucleotide sequence ID" value="NZ_AP021879.1"/>
</dbReference>
<dbReference type="SUPFAM" id="SSF51658">
    <property type="entry name" value="Xylose isomerase-like"/>
    <property type="match status" value="1"/>
</dbReference>
<dbReference type="GO" id="GO:0005737">
    <property type="term" value="C:cytoplasm"/>
    <property type="evidence" value="ECO:0007669"/>
    <property type="project" value="UniProtKB-SubCell"/>
</dbReference>
<keyword evidence="5 6" id="KW-0684">Rhamnose metabolism</keyword>
<dbReference type="InterPro" id="IPR009308">
    <property type="entry name" value="Rhamnose_isomerase"/>
</dbReference>
<evidence type="ECO:0000256" key="1">
    <source>
        <dbReference type="ARBA" id="ARBA00022490"/>
    </source>
</evidence>
<evidence type="ECO:0000313" key="8">
    <source>
        <dbReference type="EMBL" id="BBO92619.1"/>
    </source>
</evidence>
<dbReference type="NCBIfam" id="NF002203">
    <property type="entry name" value="PRK01076.1"/>
    <property type="match status" value="1"/>
</dbReference>
<dbReference type="GO" id="GO:0019301">
    <property type="term" value="P:rhamnose catabolic process"/>
    <property type="evidence" value="ECO:0007669"/>
    <property type="project" value="UniProtKB-UniRule"/>
</dbReference>
<dbReference type="PANTHER" id="PTHR30268:SF0">
    <property type="entry name" value="L-RHAMNOSE ISOMERASE"/>
    <property type="match status" value="1"/>
</dbReference>
<dbReference type="UniPathway" id="UPA00541">
    <property type="reaction ID" value="UER00601"/>
</dbReference>
<feature type="binding site" evidence="6">
    <location>
        <position position="255"/>
    </location>
    <ligand>
        <name>Mn(2+)</name>
        <dbReference type="ChEBI" id="CHEBI:29035"/>
    </ligand>
</feature>
<dbReference type="Gene3D" id="3.20.20.150">
    <property type="entry name" value="Divalent-metal-dependent TIM barrel enzymes"/>
    <property type="match status" value="1"/>
</dbReference>
<protein>
    <recommendedName>
        <fullName evidence="6 7">L-rhamnose isomerase</fullName>
        <ecNumber evidence="6 7">5.3.1.14</ecNumber>
    </recommendedName>
</protein>
<keyword evidence="3 6" id="KW-0464">Manganese</keyword>
<dbReference type="PANTHER" id="PTHR30268">
    <property type="entry name" value="L-RHAMNOSE ISOMERASE"/>
    <property type="match status" value="1"/>
</dbReference>
<gene>
    <name evidence="6 8" type="primary">rhaA</name>
    <name evidence="8" type="ORF">DSCOOX_57990</name>
</gene>
<dbReference type="AlphaFoldDB" id="A0A5K8AJD4"/>
<dbReference type="EMBL" id="AP021879">
    <property type="protein sequence ID" value="BBO92619.1"/>
    <property type="molecule type" value="Genomic_DNA"/>
</dbReference>
<dbReference type="EC" id="5.3.1.14" evidence="6 7"/>